<dbReference type="OrthoDB" id="9796085at2"/>
<dbReference type="EC" id="3.5.1.9" evidence="9"/>
<keyword evidence="5 9" id="KW-0862">Zinc</keyword>
<feature type="binding site" evidence="9">
    <location>
        <position position="158"/>
    </location>
    <ligand>
        <name>Zn(2+)</name>
        <dbReference type="ChEBI" id="CHEBI:29105"/>
        <label>2</label>
    </ligand>
</feature>
<dbReference type="STRING" id="246786.GS18_0217400"/>
<comment type="subunit">
    <text evidence="2 9">Homodimer.</text>
</comment>
<dbReference type="Proteomes" id="UP000028549">
    <property type="component" value="Unassembled WGS sequence"/>
</dbReference>
<comment type="cofactor">
    <cofactor evidence="9">
        <name>Zn(2+)</name>
        <dbReference type="ChEBI" id="CHEBI:29105"/>
    </cofactor>
    <text evidence="9">Binds 2 zinc ions per subunit.</text>
</comment>
<dbReference type="FunFam" id="3.50.30.50:FF:000001">
    <property type="entry name" value="Kynurenine formamidase"/>
    <property type="match status" value="1"/>
</dbReference>
<sequence>MKIIDISRPLQNSTPVWPGDTPFDFELMWTKEASGSVNVGKVEMSTHTGTHVDAPYHFDSEGKRIHELDLSIYCGTAKVIHIRGQEVITAHILKKMDLAGTERLLIRTDSWEDSNRFPEEFTYFHPDAAEYLGSLGIKLIGVDVPSVDFMKSKELPAHHSFFQQSIFILEGLDLTSAEEGTYELIALPLKLTDGDGSPVRAILRGGSAD</sequence>
<dbReference type="UniPathway" id="UPA00333">
    <property type="reaction ID" value="UER00454"/>
</dbReference>
<comment type="catalytic activity">
    <reaction evidence="7 9">
        <text>N-formyl-L-kynurenine + H2O = L-kynurenine + formate + H(+)</text>
        <dbReference type="Rhea" id="RHEA:13009"/>
        <dbReference type="ChEBI" id="CHEBI:15377"/>
        <dbReference type="ChEBI" id="CHEBI:15378"/>
        <dbReference type="ChEBI" id="CHEBI:15740"/>
        <dbReference type="ChEBI" id="CHEBI:57959"/>
        <dbReference type="ChEBI" id="CHEBI:58629"/>
        <dbReference type="EC" id="3.5.1.9"/>
    </reaction>
</comment>
<evidence type="ECO:0000256" key="9">
    <source>
        <dbReference type="HAMAP-Rule" id="MF_01969"/>
    </source>
</evidence>
<dbReference type="GO" id="GO:0008270">
    <property type="term" value="F:zinc ion binding"/>
    <property type="evidence" value="ECO:0007669"/>
    <property type="project" value="UniProtKB-UniRule"/>
</dbReference>
<dbReference type="GO" id="GO:0004061">
    <property type="term" value="F:arylformamidase activity"/>
    <property type="evidence" value="ECO:0007669"/>
    <property type="project" value="UniProtKB-UniRule"/>
</dbReference>
<dbReference type="GO" id="GO:0004328">
    <property type="term" value="F:formamidase activity"/>
    <property type="evidence" value="ECO:0007669"/>
    <property type="project" value="InterPro"/>
</dbReference>
<feature type="binding site" evidence="9">
    <location>
        <position position="53"/>
    </location>
    <ligand>
        <name>Zn(2+)</name>
        <dbReference type="ChEBI" id="CHEBI:29105"/>
        <label>2</label>
    </ligand>
</feature>
<dbReference type="InterPro" id="IPR007325">
    <property type="entry name" value="KFase/CYL"/>
</dbReference>
<comment type="pathway">
    <text evidence="8 9">Amino-acid degradation; L-tryptophan degradation via kynurenine pathway; L-kynurenine from L-tryptophan: step 2/2.</text>
</comment>
<accession>A0A084GLU7</accession>
<feature type="binding site" evidence="9">
    <location>
        <position position="17"/>
    </location>
    <ligand>
        <name>substrate</name>
    </ligand>
</feature>
<evidence type="ECO:0000256" key="7">
    <source>
        <dbReference type="ARBA" id="ARBA00048496"/>
    </source>
</evidence>
<evidence type="ECO:0000256" key="4">
    <source>
        <dbReference type="ARBA" id="ARBA00022801"/>
    </source>
</evidence>
<dbReference type="Gene3D" id="3.50.30.50">
    <property type="entry name" value="Putative cyclase"/>
    <property type="match status" value="1"/>
</dbReference>
<evidence type="ECO:0000256" key="3">
    <source>
        <dbReference type="ARBA" id="ARBA00022723"/>
    </source>
</evidence>
<gene>
    <name evidence="9" type="primary">kynB</name>
    <name evidence="10" type="ORF">GS18_0217400</name>
</gene>
<evidence type="ECO:0000256" key="5">
    <source>
        <dbReference type="ARBA" id="ARBA00022833"/>
    </source>
</evidence>
<dbReference type="NCBIfam" id="TIGR03035">
    <property type="entry name" value="trp_arylform"/>
    <property type="match status" value="1"/>
</dbReference>
<feature type="binding site" evidence="9">
    <location>
        <position position="170"/>
    </location>
    <ligand>
        <name>Zn(2+)</name>
        <dbReference type="ChEBI" id="CHEBI:29105"/>
        <label>1</label>
    </ligand>
</feature>
<dbReference type="Pfam" id="PF04199">
    <property type="entry name" value="Cyclase"/>
    <property type="match status" value="1"/>
</dbReference>
<organism evidence="10 11">
    <name type="scientific">Metabacillus indicus</name>
    <name type="common">Bacillus indicus</name>
    <dbReference type="NCBI Taxonomy" id="246786"/>
    <lineage>
        <taxon>Bacteria</taxon>
        <taxon>Bacillati</taxon>
        <taxon>Bacillota</taxon>
        <taxon>Bacilli</taxon>
        <taxon>Bacillales</taxon>
        <taxon>Bacillaceae</taxon>
        <taxon>Metabacillus</taxon>
    </lineage>
</organism>
<reference evidence="10 11" key="1">
    <citation type="journal article" date="2005" name="Int. J. Syst. Evol. Microbiol.">
        <title>Bacillus cibi sp. nov., isolated from jeotgal, a traditional Korean fermented seafood.</title>
        <authorList>
            <person name="Yoon J.H."/>
            <person name="Lee C.H."/>
            <person name="Oh T.K."/>
        </authorList>
    </citation>
    <scope>NUCLEOTIDE SEQUENCE [LARGE SCALE GENOMIC DNA]</scope>
    <source>
        <strain evidence="10 11">DSM 16189</strain>
    </source>
</reference>
<feature type="binding site" evidence="9">
    <location>
        <position position="51"/>
    </location>
    <ligand>
        <name>Zn(2+)</name>
        <dbReference type="ChEBI" id="CHEBI:29105"/>
        <label>1</label>
    </ligand>
</feature>
<evidence type="ECO:0000256" key="1">
    <source>
        <dbReference type="ARBA" id="ARBA00002204"/>
    </source>
</evidence>
<comment type="function">
    <text evidence="1 9">Catalyzes the hydrolysis of N-formyl-L-kynurenine to L-kynurenine, the second step in the kynurenine pathway of tryptophan degradation.</text>
</comment>
<keyword evidence="11" id="KW-1185">Reference proteome</keyword>
<evidence type="ECO:0000256" key="6">
    <source>
        <dbReference type="ARBA" id="ARBA00023079"/>
    </source>
</evidence>
<feature type="active site" description="Proton donor/acceptor" evidence="9">
    <location>
        <position position="57"/>
    </location>
</feature>
<dbReference type="AlphaFoldDB" id="A0A084GLU7"/>
<dbReference type="HAMAP" id="MF_01969">
    <property type="entry name" value="KynB"/>
    <property type="match status" value="1"/>
</dbReference>
<feature type="binding site" evidence="9">
    <location>
        <position position="170"/>
    </location>
    <ligand>
        <name>Zn(2+)</name>
        <dbReference type="ChEBI" id="CHEBI:29105"/>
        <label>2</label>
    </ligand>
</feature>
<keyword evidence="6 9" id="KW-0823">Tryptophan catabolism</keyword>
<evidence type="ECO:0000313" key="11">
    <source>
        <dbReference type="Proteomes" id="UP000028549"/>
    </source>
</evidence>
<comment type="caution">
    <text evidence="10">The sequence shown here is derived from an EMBL/GenBank/DDBJ whole genome shotgun (WGS) entry which is preliminary data.</text>
</comment>
<dbReference type="PANTHER" id="PTHR31118">
    <property type="entry name" value="CYCLASE-LIKE PROTEIN 2"/>
    <property type="match status" value="1"/>
</dbReference>
<evidence type="ECO:0000313" key="10">
    <source>
        <dbReference type="EMBL" id="KEZ48309.1"/>
    </source>
</evidence>
<feature type="binding site" evidence="9">
    <location>
        <position position="47"/>
    </location>
    <ligand>
        <name>Zn(2+)</name>
        <dbReference type="ChEBI" id="CHEBI:29105"/>
        <label>1</label>
    </ligand>
</feature>
<dbReference type="RefSeq" id="WP_029566161.1">
    <property type="nucleotide sequence ID" value="NZ_JBBJSM010000005.1"/>
</dbReference>
<comment type="similarity">
    <text evidence="9">Belongs to the Cyclase 1 superfamily. KynB family.</text>
</comment>
<keyword evidence="4 9" id="KW-0378">Hydrolase</keyword>
<evidence type="ECO:0000256" key="2">
    <source>
        <dbReference type="ARBA" id="ARBA00011738"/>
    </source>
</evidence>
<feature type="binding site" evidence="9">
    <location>
        <position position="53"/>
    </location>
    <ligand>
        <name>Zn(2+)</name>
        <dbReference type="ChEBI" id="CHEBI:29105"/>
        <label>1</label>
    </ligand>
</feature>
<protein>
    <recommendedName>
        <fullName evidence="9">Kynurenine formamidase</fullName>
        <shortName evidence="9">KFA</shortName>
        <shortName evidence="9">KFase</shortName>
        <ecNumber evidence="9">3.5.1.9</ecNumber>
    </recommendedName>
    <alternativeName>
        <fullName evidence="9">Arylformamidase</fullName>
    </alternativeName>
    <alternativeName>
        <fullName evidence="9">N-formylkynurenine formamidase</fullName>
        <shortName evidence="9">FKF</shortName>
    </alternativeName>
</protein>
<name>A0A084GLU7_METID</name>
<dbReference type="EMBL" id="JNVC02000014">
    <property type="protein sequence ID" value="KEZ48309.1"/>
    <property type="molecule type" value="Genomic_DNA"/>
</dbReference>
<dbReference type="InterPro" id="IPR017484">
    <property type="entry name" value="Kynurenine_formamidase_bac"/>
</dbReference>
<proteinExistence type="inferred from homology"/>
<keyword evidence="3 9" id="KW-0479">Metal-binding</keyword>
<evidence type="ECO:0000256" key="8">
    <source>
        <dbReference type="ARBA" id="ARBA00060547"/>
    </source>
</evidence>
<dbReference type="PANTHER" id="PTHR31118:SF32">
    <property type="entry name" value="KYNURENINE FORMAMIDASE"/>
    <property type="match status" value="1"/>
</dbReference>
<dbReference type="GO" id="GO:0019441">
    <property type="term" value="P:L-tryptophan catabolic process to kynurenine"/>
    <property type="evidence" value="ECO:0007669"/>
    <property type="project" value="UniProtKB-UniRule"/>
</dbReference>
<dbReference type="SUPFAM" id="SSF102198">
    <property type="entry name" value="Putative cyclase"/>
    <property type="match status" value="1"/>
</dbReference>
<dbReference type="InterPro" id="IPR037175">
    <property type="entry name" value="KFase_sf"/>
</dbReference>